<name>A0A1I8PG35_STOCA</name>
<dbReference type="GO" id="GO:0046680">
    <property type="term" value="P:response to DDT"/>
    <property type="evidence" value="ECO:0007669"/>
    <property type="project" value="TreeGrafter"/>
</dbReference>
<dbReference type="EnsemblMetazoa" id="SCAU007801-RA">
    <property type="protein sequence ID" value="SCAU007801-PA"/>
    <property type="gene ID" value="SCAU007801"/>
</dbReference>
<evidence type="ECO:0000256" key="10">
    <source>
        <dbReference type="ARBA" id="ARBA00023004"/>
    </source>
</evidence>
<comment type="cofactor">
    <cofactor evidence="1">
        <name>heme</name>
        <dbReference type="ChEBI" id="CHEBI:30413"/>
    </cofactor>
</comment>
<comment type="subcellular location">
    <subcellularLocation>
        <location evidence="3">Endoplasmic reticulum membrane</location>
        <topology evidence="3">Peripheral membrane protein</topology>
    </subcellularLocation>
    <subcellularLocation>
        <location evidence="2">Microsome membrane</location>
        <topology evidence="2">Peripheral membrane protein</topology>
    </subcellularLocation>
</comment>
<proteinExistence type="inferred from homology"/>
<keyword evidence="9" id="KW-0560">Oxidoreductase</keyword>
<dbReference type="InterPro" id="IPR036396">
    <property type="entry name" value="Cyt_P450_sf"/>
</dbReference>
<gene>
    <name evidence="14" type="primary">106092109</name>
</gene>
<dbReference type="Proteomes" id="UP000095300">
    <property type="component" value="Unassembled WGS sequence"/>
</dbReference>
<keyword evidence="5" id="KW-0349">Heme</keyword>
<dbReference type="InterPro" id="IPR001128">
    <property type="entry name" value="Cyt_P450"/>
</dbReference>
<protein>
    <recommendedName>
        <fullName evidence="16">Cytochrome P450</fullName>
    </recommendedName>
</protein>
<dbReference type="GO" id="GO:0046701">
    <property type="term" value="P:insecticide catabolic process"/>
    <property type="evidence" value="ECO:0007669"/>
    <property type="project" value="TreeGrafter"/>
</dbReference>
<evidence type="ECO:0000256" key="3">
    <source>
        <dbReference type="ARBA" id="ARBA00004406"/>
    </source>
</evidence>
<dbReference type="OrthoDB" id="2789670at2759"/>
<dbReference type="PANTHER" id="PTHR24292:SF45">
    <property type="entry name" value="CYTOCHROME P450 6G1-RELATED"/>
    <property type="match status" value="1"/>
</dbReference>
<keyword evidence="8" id="KW-0492">Microsome</keyword>
<dbReference type="AlphaFoldDB" id="A0A1I8PG35"/>
<dbReference type="GO" id="GO:0016705">
    <property type="term" value="F:oxidoreductase activity, acting on paired donors, with incorporation or reduction of molecular oxygen"/>
    <property type="evidence" value="ECO:0007669"/>
    <property type="project" value="InterPro"/>
</dbReference>
<evidence type="ECO:0000256" key="12">
    <source>
        <dbReference type="ARBA" id="ARBA00023136"/>
    </source>
</evidence>
<evidence type="ECO:0000256" key="6">
    <source>
        <dbReference type="ARBA" id="ARBA00022723"/>
    </source>
</evidence>
<dbReference type="GO" id="GO:0020037">
    <property type="term" value="F:heme binding"/>
    <property type="evidence" value="ECO:0007669"/>
    <property type="project" value="InterPro"/>
</dbReference>
<sequence>MVFFISVGLLISLFLAVVYGCYKIQFSYWSRQKTVPSVPGKIFSGNIKEFLTFRTNFAYHLKTIYDDPKFAGSPVVGVYGLYKPSLLVRDPELIKSMLVRDFDYFRNRFSDMDLRNDPIGARGIFFTRYSIWKEMRTKLSPLFTSVKLKNMFCLIQNVAENMEHHVSRQKTAYRVEMKDFCARYMTDIVATTLLGFQSNSLENPSEQLNKEIRRLTDFNVKLALNYVVALFVPKLASILGAKLIYPETEEFLKGTISEAVRERESNSIYRNDLIDLFVKLRKEAVELGKNMKEFMQCLIAQAGVFMVGGFETSSTTMSNALLELAKHPELQNKLKRQIQTTMEQKTESKLSYEDMNNLEYIDMVIYETLRLYPVFPILERVHCKPPEKMQSYSLQPHCDFSLPDGMSIFISTYGLNYDPKYWSNPTKFDPERFSSANRDTLNSPIYMPFGIGPHNCIGIRLAMLQLKCGLLYLLKDHHVRLCEDTVIKPEFDAKSILLQVKGGIHLEIVKDNKKQALYWCTFNTMWLFLLIVPFTLLSIFWFKAKFNYWSHLKVPHAKKSPLSGNIFDFLFTKTNFAFHLKSIYDDPKFADEAAVGVFGVINPGLLIRDPNLVKQMLIKDFDKFSNRAVQCDTSHDDIGGLSMFFAPYSYWKDIRSKICPVFSSGKLKSMYPLLQTVANRLEENLQRKGDKFVEDLKHLSTRYTTDATSTTILGFQSNALLDANDAIHLETLKISKFNMSRALSFMCLTFMPQLAKLFRVKACFRSTYAFVKSTVDFMINDRQRSGHKRNDVIDIYVKLKQEAAIAGEEEMQTLKCFYAQTCSILLGGVETSATTISSALFELAKNPEIQERLRKELQNAFLNGHGEVSYESITSLEYLGMVIDETLRKYPGLPLLDRRYMPVGEMDRYSLKPYYDYELPKGMPVYISNYALHYDSKYWPNPTTFDPERFSLENRQNIEPMSYLPFGNGPRNCIGYRLGLLQIKTALAHFLKNHRVQVCEQTNLEPQFDPKAFILQQKGGVYLEVVRDNMFDNAFKLKSN</sequence>
<evidence type="ECO:0000256" key="11">
    <source>
        <dbReference type="ARBA" id="ARBA00023033"/>
    </source>
</evidence>
<evidence type="ECO:0000256" key="9">
    <source>
        <dbReference type="ARBA" id="ARBA00023002"/>
    </source>
</evidence>
<evidence type="ECO:0000313" key="14">
    <source>
        <dbReference type="EnsemblMetazoa" id="SCAU007801-PA"/>
    </source>
</evidence>
<dbReference type="InterPro" id="IPR017972">
    <property type="entry name" value="Cyt_P450_CS"/>
</dbReference>
<keyword evidence="12 13" id="KW-0472">Membrane</keyword>
<dbReference type="STRING" id="35570.A0A1I8PG35"/>
<dbReference type="Gene3D" id="1.10.630.10">
    <property type="entry name" value="Cytochrome P450"/>
    <property type="match status" value="2"/>
</dbReference>
<dbReference type="PRINTS" id="PR00385">
    <property type="entry name" value="P450"/>
</dbReference>
<evidence type="ECO:0000256" key="8">
    <source>
        <dbReference type="ARBA" id="ARBA00022848"/>
    </source>
</evidence>
<evidence type="ECO:0000256" key="4">
    <source>
        <dbReference type="ARBA" id="ARBA00010617"/>
    </source>
</evidence>
<keyword evidence="13" id="KW-0812">Transmembrane</keyword>
<dbReference type="VEuPathDB" id="VectorBase:SCAU007801"/>
<keyword evidence="15" id="KW-1185">Reference proteome</keyword>
<dbReference type="CDD" id="cd11056">
    <property type="entry name" value="CYP6-like"/>
    <property type="match status" value="2"/>
</dbReference>
<dbReference type="GO" id="GO:0004497">
    <property type="term" value="F:monooxygenase activity"/>
    <property type="evidence" value="ECO:0007669"/>
    <property type="project" value="UniProtKB-KW"/>
</dbReference>
<comment type="similarity">
    <text evidence="4">Belongs to the cytochrome P450 family.</text>
</comment>
<dbReference type="Pfam" id="PF00067">
    <property type="entry name" value="p450"/>
    <property type="match status" value="2"/>
</dbReference>
<dbReference type="GO" id="GO:0005506">
    <property type="term" value="F:iron ion binding"/>
    <property type="evidence" value="ECO:0007669"/>
    <property type="project" value="InterPro"/>
</dbReference>
<evidence type="ECO:0000256" key="7">
    <source>
        <dbReference type="ARBA" id="ARBA00022824"/>
    </source>
</evidence>
<dbReference type="PRINTS" id="PR00463">
    <property type="entry name" value="EP450I"/>
</dbReference>
<dbReference type="PROSITE" id="PS00086">
    <property type="entry name" value="CYTOCHROME_P450"/>
    <property type="match status" value="2"/>
</dbReference>
<evidence type="ECO:0008006" key="16">
    <source>
        <dbReference type="Google" id="ProtNLM"/>
    </source>
</evidence>
<dbReference type="InterPro" id="IPR050476">
    <property type="entry name" value="Insect_CytP450_Detox"/>
</dbReference>
<dbReference type="PANTHER" id="PTHR24292">
    <property type="entry name" value="CYTOCHROME P450"/>
    <property type="match status" value="1"/>
</dbReference>
<dbReference type="GO" id="GO:0005789">
    <property type="term" value="C:endoplasmic reticulum membrane"/>
    <property type="evidence" value="ECO:0007669"/>
    <property type="project" value="UniProtKB-SubCell"/>
</dbReference>
<keyword evidence="10" id="KW-0408">Iron</keyword>
<feature type="transmembrane region" description="Helical" evidence="13">
    <location>
        <begin position="516"/>
        <end position="542"/>
    </location>
</feature>
<keyword evidence="6" id="KW-0479">Metal-binding</keyword>
<keyword evidence="11" id="KW-0503">Monooxygenase</keyword>
<evidence type="ECO:0000256" key="2">
    <source>
        <dbReference type="ARBA" id="ARBA00004174"/>
    </source>
</evidence>
<keyword evidence="13" id="KW-1133">Transmembrane helix</keyword>
<evidence type="ECO:0000256" key="1">
    <source>
        <dbReference type="ARBA" id="ARBA00001971"/>
    </source>
</evidence>
<evidence type="ECO:0000313" key="15">
    <source>
        <dbReference type="Proteomes" id="UP000095300"/>
    </source>
</evidence>
<keyword evidence="7" id="KW-0256">Endoplasmic reticulum</keyword>
<dbReference type="SUPFAM" id="SSF48264">
    <property type="entry name" value="Cytochrome P450"/>
    <property type="match status" value="2"/>
</dbReference>
<accession>A0A1I8PG35</accession>
<reference evidence="14" key="1">
    <citation type="submission" date="2020-05" db="UniProtKB">
        <authorList>
            <consortium name="EnsemblMetazoa"/>
        </authorList>
    </citation>
    <scope>IDENTIFICATION</scope>
    <source>
        <strain evidence="14">USDA</strain>
    </source>
</reference>
<dbReference type="FunFam" id="1.10.630.10:FF:000042">
    <property type="entry name" value="Cytochrome P450"/>
    <property type="match status" value="2"/>
</dbReference>
<evidence type="ECO:0000256" key="5">
    <source>
        <dbReference type="ARBA" id="ARBA00022617"/>
    </source>
</evidence>
<dbReference type="InterPro" id="IPR002401">
    <property type="entry name" value="Cyt_P450_E_grp-I"/>
</dbReference>
<evidence type="ECO:0000256" key="13">
    <source>
        <dbReference type="SAM" id="Phobius"/>
    </source>
</evidence>
<organism evidence="14 15">
    <name type="scientific">Stomoxys calcitrans</name>
    <name type="common">Stable fly</name>
    <name type="synonym">Conops calcitrans</name>
    <dbReference type="NCBI Taxonomy" id="35570"/>
    <lineage>
        <taxon>Eukaryota</taxon>
        <taxon>Metazoa</taxon>
        <taxon>Ecdysozoa</taxon>
        <taxon>Arthropoda</taxon>
        <taxon>Hexapoda</taxon>
        <taxon>Insecta</taxon>
        <taxon>Pterygota</taxon>
        <taxon>Neoptera</taxon>
        <taxon>Endopterygota</taxon>
        <taxon>Diptera</taxon>
        <taxon>Brachycera</taxon>
        <taxon>Muscomorpha</taxon>
        <taxon>Muscoidea</taxon>
        <taxon>Muscidae</taxon>
        <taxon>Stomoxys</taxon>
    </lineage>
</organism>